<dbReference type="Pfam" id="PF00118">
    <property type="entry name" value="Cpn60_TCP1"/>
    <property type="match status" value="1"/>
</dbReference>
<name>A0A1B6IAG8_9HEMI</name>
<accession>A0A1B6IAG8</accession>
<proteinExistence type="predicted"/>
<dbReference type="EMBL" id="GECU01023804">
    <property type="protein sequence ID" value="JAS83902.1"/>
    <property type="molecule type" value="Transcribed_RNA"/>
</dbReference>
<dbReference type="InterPro" id="IPR002423">
    <property type="entry name" value="Cpn60/GroEL/TCP-1"/>
</dbReference>
<sequence length="121" mass="13103">KGALNSLFIAIQSKCCIEGGMQLHGRMAHFLREKSMTVHPSDAVGYQLLASVYEDIMKVLLRNEGANISERMAMLMRGAGDSARVVENAKVVAGVLNNSVVTAINLLMCDEIIKAGRAIKQ</sequence>
<protein>
    <submittedName>
        <fullName evidence="1">Uncharacterized protein</fullName>
    </submittedName>
</protein>
<dbReference type="SUPFAM" id="SSF48592">
    <property type="entry name" value="GroEL equatorial domain-like"/>
    <property type="match status" value="1"/>
</dbReference>
<dbReference type="GO" id="GO:0005524">
    <property type="term" value="F:ATP binding"/>
    <property type="evidence" value="ECO:0007669"/>
    <property type="project" value="InterPro"/>
</dbReference>
<dbReference type="AlphaFoldDB" id="A0A1B6IAG8"/>
<reference evidence="1" key="1">
    <citation type="submission" date="2015-11" db="EMBL/GenBank/DDBJ databases">
        <title>De novo transcriptome assembly of four potential Pierce s Disease insect vectors from Arizona vineyards.</title>
        <authorList>
            <person name="Tassone E.E."/>
        </authorList>
    </citation>
    <scope>NUCLEOTIDE SEQUENCE</scope>
</reference>
<feature type="non-terminal residue" evidence="1">
    <location>
        <position position="121"/>
    </location>
</feature>
<dbReference type="InterPro" id="IPR027413">
    <property type="entry name" value="GROEL-like_equatorial_sf"/>
</dbReference>
<feature type="non-terminal residue" evidence="1">
    <location>
        <position position="1"/>
    </location>
</feature>
<organism evidence="1">
    <name type="scientific">Homalodisca liturata</name>
    <dbReference type="NCBI Taxonomy" id="320908"/>
    <lineage>
        <taxon>Eukaryota</taxon>
        <taxon>Metazoa</taxon>
        <taxon>Ecdysozoa</taxon>
        <taxon>Arthropoda</taxon>
        <taxon>Hexapoda</taxon>
        <taxon>Insecta</taxon>
        <taxon>Pterygota</taxon>
        <taxon>Neoptera</taxon>
        <taxon>Paraneoptera</taxon>
        <taxon>Hemiptera</taxon>
        <taxon>Auchenorrhyncha</taxon>
        <taxon>Membracoidea</taxon>
        <taxon>Cicadellidae</taxon>
        <taxon>Cicadellinae</taxon>
        <taxon>Proconiini</taxon>
        <taxon>Homalodisca</taxon>
    </lineage>
</organism>
<gene>
    <name evidence="1" type="ORF">g.55859</name>
</gene>
<evidence type="ECO:0000313" key="1">
    <source>
        <dbReference type="EMBL" id="JAS83902.1"/>
    </source>
</evidence>
<dbReference type="Gene3D" id="1.10.560.10">
    <property type="entry name" value="GroEL-like equatorial domain"/>
    <property type="match status" value="1"/>
</dbReference>